<organism evidence="1 2">
    <name type="scientific">Liparis tanakae</name>
    <name type="common">Tanaka's snailfish</name>
    <dbReference type="NCBI Taxonomy" id="230148"/>
    <lineage>
        <taxon>Eukaryota</taxon>
        <taxon>Metazoa</taxon>
        <taxon>Chordata</taxon>
        <taxon>Craniata</taxon>
        <taxon>Vertebrata</taxon>
        <taxon>Euteleostomi</taxon>
        <taxon>Actinopterygii</taxon>
        <taxon>Neopterygii</taxon>
        <taxon>Teleostei</taxon>
        <taxon>Neoteleostei</taxon>
        <taxon>Acanthomorphata</taxon>
        <taxon>Eupercaria</taxon>
        <taxon>Perciformes</taxon>
        <taxon>Cottioidei</taxon>
        <taxon>Cottales</taxon>
        <taxon>Liparidae</taxon>
        <taxon>Liparis</taxon>
    </lineage>
</organism>
<dbReference type="AlphaFoldDB" id="A0A4Z2FP63"/>
<gene>
    <name evidence="1" type="ORF">EYF80_046892</name>
</gene>
<sequence>MEEQWRNNGGRTDVFLLPSTHQMTRCCGAEEERLSSEAPPPLRVGAEVIGQLATHLLHRPEGVALLWVINGQNETVKRDISNRQEVNKSSEDHWSKE</sequence>
<proteinExistence type="predicted"/>
<name>A0A4Z2FP63_9TELE</name>
<evidence type="ECO:0000313" key="2">
    <source>
        <dbReference type="Proteomes" id="UP000314294"/>
    </source>
</evidence>
<accession>A0A4Z2FP63</accession>
<reference evidence="1 2" key="1">
    <citation type="submission" date="2019-03" db="EMBL/GenBank/DDBJ databases">
        <title>First draft genome of Liparis tanakae, snailfish: a comprehensive survey of snailfish specific genes.</title>
        <authorList>
            <person name="Kim W."/>
            <person name="Song I."/>
            <person name="Jeong J.-H."/>
            <person name="Kim D."/>
            <person name="Kim S."/>
            <person name="Ryu S."/>
            <person name="Song J.Y."/>
            <person name="Lee S.K."/>
        </authorList>
    </citation>
    <scope>NUCLEOTIDE SEQUENCE [LARGE SCALE GENOMIC DNA]</scope>
    <source>
        <tissue evidence="1">Muscle</tissue>
    </source>
</reference>
<keyword evidence="2" id="KW-1185">Reference proteome</keyword>
<dbReference type="EMBL" id="SRLO01001003">
    <property type="protein sequence ID" value="TNN42919.1"/>
    <property type="molecule type" value="Genomic_DNA"/>
</dbReference>
<evidence type="ECO:0000313" key="1">
    <source>
        <dbReference type="EMBL" id="TNN42919.1"/>
    </source>
</evidence>
<dbReference type="OrthoDB" id="10617160at2759"/>
<dbReference type="Proteomes" id="UP000314294">
    <property type="component" value="Unassembled WGS sequence"/>
</dbReference>
<comment type="caution">
    <text evidence="1">The sequence shown here is derived from an EMBL/GenBank/DDBJ whole genome shotgun (WGS) entry which is preliminary data.</text>
</comment>
<protein>
    <submittedName>
        <fullName evidence="1">Uncharacterized protein</fullName>
    </submittedName>
</protein>